<sequence length="296" mass="32164">MDTSQPRRGIVVGVDGSDSAVDAARWAACIARRLGEPVELVHAHPHSSDSTTEPAEAVLSAAENAARAVVDGVEITRSTPSGRPDRVLTEMSHTARMVVLGHTTTTEWESMIKRSDVVSIANHAECPVVTWRSVDGFRVPDSRPVVVGVDGTELSAAAVEHSYALAAALEAPLIAVHTWTEQSTLTYGEGSRFRDWTDYVEFRRNEMTEHMAGHAEKHPDVEVTYRVERGKPDIVLQEESKTAQLVVVGSHGRSPLAAAVVGSSSQGLIHHSRCPVMVCRTPAHDRTAERERSDEQ</sequence>
<accession>A0ACD4DBZ2</accession>
<organism evidence="1 2">
    <name type="scientific">Rhodococcus sacchari</name>
    <dbReference type="NCBI Taxonomy" id="2962047"/>
    <lineage>
        <taxon>Bacteria</taxon>
        <taxon>Bacillati</taxon>
        <taxon>Actinomycetota</taxon>
        <taxon>Actinomycetes</taxon>
        <taxon>Mycobacteriales</taxon>
        <taxon>Nocardiaceae</taxon>
        <taxon>Rhodococcus</taxon>
    </lineage>
</organism>
<evidence type="ECO:0000313" key="1">
    <source>
        <dbReference type="EMBL" id="UYP17585.1"/>
    </source>
</evidence>
<name>A0ACD4DBZ2_9NOCA</name>
<gene>
    <name evidence="1" type="ORF">OED52_12890</name>
</gene>
<evidence type="ECO:0000313" key="2">
    <source>
        <dbReference type="Proteomes" id="UP001156484"/>
    </source>
</evidence>
<reference evidence="1" key="1">
    <citation type="submission" date="2022-10" db="EMBL/GenBank/DDBJ databases">
        <title>Rhodococcus ferula Z13 complete genome.</title>
        <authorList>
            <person name="Long X."/>
            <person name="Zang M."/>
        </authorList>
    </citation>
    <scope>NUCLEOTIDE SEQUENCE</scope>
    <source>
        <strain evidence="1">Z13</strain>
    </source>
</reference>
<protein>
    <submittedName>
        <fullName evidence="1">Universal stress protein</fullName>
    </submittedName>
</protein>
<proteinExistence type="predicted"/>
<dbReference type="Proteomes" id="UP001156484">
    <property type="component" value="Chromosome"/>
</dbReference>
<keyword evidence="2" id="KW-1185">Reference proteome</keyword>
<dbReference type="EMBL" id="CP107551">
    <property type="protein sequence ID" value="UYP17585.1"/>
    <property type="molecule type" value="Genomic_DNA"/>
</dbReference>